<dbReference type="Gene3D" id="1.20.1250.20">
    <property type="entry name" value="MFS general substrate transporter like domains"/>
    <property type="match status" value="1"/>
</dbReference>
<dbReference type="SUPFAM" id="SSF103473">
    <property type="entry name" value="MFS general substrate transporter"/>
    <property type="match status" value="1"/>
</dbReference>
<comment type="caution">
    <text evidence="8">The sequence shown here is derived from an EMBL/GenBank/DDBJ whole genome shotgun (WGS) entry which is preliminary data.</text>
</comment>
<dbReference type="EMBL" id="NRSZ01000233">
    <property type="protein sequence ID" value="PNY28624.1"/>
    <property type="molecule type" value="Genomic_DNA"/>
</dbReference>
<keyword evidence="4 7" id="KW-1133">Transmembrane helix</keyword>
<dbReference type="STRING" id="45235.A0A2K3QM59"/>
<comment type="subcellular location">
    <subcellularLocation>
        <location evidence="1">Membrane</location>
        <topology evidence="1">Multi-pass membrane protein</topology>
    </subcellularLocation>
</comment>
<keyword evidence="5 7" id="KW-0472">Membrane</keyword>
<dbReference type="PANTHER" id="PTHR23501">
    <property type="entry name" value="MAJOR FACILITATOR SUPERFAMILY"/>
    <property type="match status" value="1"/>
</dbReference>
<organism evidence="8 9">
    <name type="scientific">Tolypocladium capitatum</name>
    <dbReference type="NCBI Taxonomy" id="45235"/>
    <lineage>
        <taxon>Eukaryota</taxon>
        <taxon>Fungi</taxon>
        <taxon>Dikarya</taxon>
        <taxon>Ascomycota</taxon>
        <taxon>Pezizomycotina</taxon>
        <taxon>Sordariomycetes</taxon>
        <taxon>Hypocreomycetidae</taxon>
        <taxon>Hypocreales</taxon>
        <taxon>Ophiocordycipitaceae</taxon>
        <taxon>Tolypocladium</taxon>
    </lineage>
</organism>
<accession>A0A2K3QM59</accession>
<sequence>MVSQQQLFSSEKEACSAASVPEAEHQATGQDAATTTTAPQTSAGTAARAVSVLDRNVIIAALGVAVFVSTLDARVVATLVPSLTDEFKSANSVGWYGTAYCLLNTTYHLLVVGATQPSWGKIYANFHPKIVFLVSVALLEAGSLTCALAKDSPTFIGGRAVAGLGAAGIISGAFVWAFWINLPIGASLGTALFLLFHPPRSESNTAGQQSKTILCMLEQIDVLGGMLIAGSFTCLFLALQWGGSDYAWSSGRIVALLVLPLWFQAVHGLSPLESGIQTLAMVISVICVARRGSGCLCRRLSSSLYDGSYHPHTCGCPAALHHNPGNFSGFLSWVSDPLRLWLWNGCLIGHCRLSACRGSCRLHTERRLRSCWSIRSVARYSSAFLRVFFMSDITRLANVLPDVNRNTLGSGFESVRMKLSPEELEVVISGYNHGIQRVFLMVLVLWCLTVLIWPLVKWTSIKLEANERKDTTP</sequence>
<feature type="compositionally biased region" description="Low complexity" evidence="6">
    <location>
        <begin position="26"/>
        <end position="40"/>
    </location>
</feature>
<dbReference type="InterPro" id="IPR036259">
    <property type="entry name" value="MFS_trans_sf"/>
</dbReference>
<dbReference type="GO" id="GO:0022857">
    <property type="term" value="F:transmembrane transporter activity"/>
    <property type="evidence" value="ECO:0007669"/>
    <property type="project" value="InterPro"/>
</dbReference>
<dbReference type="Pfam" id="PF07690">
    <property type="entry name" value="MFS_1"/>
    <property type="match status" value="1"/>
</dbReference>
<keyword evidence="2" id="KW-0813">Transport</keyword>
<evidence type="ECO:0000256" key="5">
    <source>
        <dbReference type="ARBA" id="ARBA00023136"/>
    </source>
</evidence>
<dbReference type="OrthoDB" id="10021397at2759"/>
<dbReference type="GO" id="GO:0005886">
    <property type="term" value="C:plasma membrane"/>
    <property type="evidence" value="ECO:0007669"/>
    <property type="project" value="TreeGrafter"/>
</dbReference>
<dbReference type="Proteomes" id="UP000236621">
    <property type="component" value="Unassembled WGS sequence"/>
</dbReference>
<reference evidence="8 9" key="1">
    <citation type="submission" date="2017-08" db="EMBL/GenBank/DDBJ databases">
        <title>Harnessing the power of phylogenomics to disentangle the directionality and signatures of interkingdom host jumping in the parasitic fungal genus Tolypocladium.</title>
        <authorList>
            <person name="Quandt C.A."/>
            <person name="Patterson W."/>
            <person name="Spatafora J.W."/>
        </authorList>
    </citation>
    <scope>NUCLEOTIDE SEQUENCE [LARGE SCALE GENOMIC DNA]</scope>
    <source>
        <strain evidence="8 9">CBS 113982</strain>
    </source>
</reference>
<name>A0A2K3QM59_9HYPO</name>
<proteinExistence type="predicted"/>
<evidence type="ECO:0000256" key="1">
    <source>
        <dbReference type="ARBA" id="ARBA00004141"/>
    </source>
</evidence>
<evidence type="ECO:0000256" key="3">
    <source>
        <dbReference type="ARBA" id="ARBA00022692"/>
    </source>
</evidence>
<feature type="region of interest" description="Disordered" evidence="6">
    <location>
        <begin position="19"/>
        <end position="40"/>
    </location>
</feature>
<evidence type="ECO:0000256" key="4">
    <source>
        <dbReference type="ARBA" id="ARBA00022989"/>
    </source>
</evidence>
<dbReference type="AlphaFoldDB" id="A0A2K3QM59"/>
<evidence type="ECO:0000313" key="8">
    <source>
        <dbReference type="EMBL" id="PNY28624.1"/>
    </source>
</evidence>
<evidence type="ECO:0000256" key="2">
    <source>
        <dbReference type="ARBA" id="ARBA00022448"/>
    </source>
</evidence>
<feature type="transmembrane region" description="Helical" evidence="7">
    <location>
        <begin position="57"/>
        <end position="81"/>
    </location>
</feature>
<gene>
    <name evidence="8" type="ORF">TCAP_01446</name>
</gene>
<feature type="transmembrane region" description="Helical" evidence="7">
    <location>
        <begin position="222"/>
        <end position="239"/>
    </location>
</feature>
<dbReference type="PANTHER" id="PTHR23501:SF177">
    <property type="entry name" value="MAJOR FACILITATOR SUPERFAMILY (MFS) PROFILE DOMAIN-CONTAINING PROTEIN-RELATED"/>
    <property type="match status" value="1"/>
</dbReference>
<protein>
    <submittedName>
        <fullName evidence="8">Major facilitator superfamily transporter</fullName>
    </submittedName>
</protein>
<evidence type="ECO:0000313" key="9">
    <source>
        <dbReference type="Proteomes" id="UP000236621"/>
    </source>
</evidence>
<feature type="transmembrane region" description="Helical" evidence="7">
    <location>
        <begin position="161"/>
        <end position="180"/>
    </location>
</feature>
<feature type="transmembrane region" description="Helical" evidence="7">
    <location>
        <begin position="130"/>
        <end position="149"/>
    </location>
</feature>
<evidence type="ECO:0000256" key="6">
    <source>
        <dbReference type="SAM" id="MobiDB-lite"/>
    </source>
</evidence>
<keyword evidence="9" id="KW-1185">Reference proteome</keyword>
<feature type="transmembrane region" description="Helical" evidence="7">
    <location>
        <begin position="438"/>
        <end position="456"/>
    </location>
</feature>
<dbReference type="InterPro" id="IPR011701">
    <property type="entry name" value="MFS"/>
</dbReference>
<keyword evidence="3 7" id="KW-0812">Transmembrane</keyword>
<feature type="transmembrane region" description="Helical" evidence="7">
    <location>
        <begin position="93"/>
        <end position="110"/>
    </location>
</feature>
<evidence type="ECO:0000256" key="7">
    <source>
        <dbReference type="SAM" id="Phobius"/>
    </source>
</evidence>